<reference evidence="2 3" key="1">
    <citation type="submission" date="2021-02" db="EMBL/GenBank/DDBJ databases">
        <authorList>
            <person name="Han P."/>
        </authorList>
    </citation>
    <scope>NUCLEOTIDE SEQUENCE [LARGE SCALE GENOMIC DNA]</scope>
    <source>
        <strain evidence="2">Candidatus Nitrospira sp. ZN2</strain>
    </source>
</reference>
<protein>
    <submittedName>
        <fullName evidence="2">MBL fold metallo-hydrolase</fullName>
    </submittedName>
</protein>
<proteinExistence type="predicted"/>
<feature type="domain" description="Metallo-beta-lactamase" evidence="1">
    <location>
        <begin position="107"/>
        <end position="264"/>
    </location>
</feature>
<dbReference type="EMBL" id="CAJNBJ010000001">
    <property type="protein sequence ID" value="CAE6710186.1"/>
    <property type="molecule type" value="Genomic_DNA"/>
</dbReference>
<dbReference type="Gene3D" id="3.30.70.20">
    <property type="match status" value="1"/>
</dbReference>
<evidence type="ECO:0000259" key="1">
    <source>
        <dbReference type="SMART" id="SM00849"/>
    </source>
</evidence>
<accession>A0ABM8QQM9</accession>
<dbReference type="CDD" id="cd07727">
    <property type="entry name" value="YmaE-like_MBL-fold"/>
    <property type="match status" value="1"/>
</dbReference>
<dbReference type="Pfam" id="PF13370">
    <property type="entry name" value="Fer4_13"/>
    <property type="match status" value="1"/>
</dbReference>
<sequence length="291" mass="33048">MANPTQRLIENVEGNFYVDVRCINCDACRQLAPSSFAEAGDYSVVTRQPVTDREIREAYHALLACPTGAIGVAQGDKGALDLARTDFPLPIEDQVYYCGFNSEQSFGANSFFVRHPDGNWLIDSPRYLKHLVDAFERLGGLSYIFLTHEDDVADAARYARRFGATRIIHRADAHALPGAEEIIEGADEIVYRPEFRIIPVPGHTEGSLCLLYRDRFLFTGDHLWWEPETRRLETPRQLVWNADALLRSCERLTRHPFDWVLAGHGGRIRLPPQEMRAALQDLVLRRQGVRT</sequence>
<dbReference type="Pfam" id="PF14597">
    <property type="entry name" value="Lactamase_B_5"/>
    <property type="match status" value="1"/>
</dbReference>
<dbReference type="InterPro" id="IPR001279">
    <property type="entry name" value="Metallo-B-lactamas"/>
</dbReference>
<name>A0ABM8QQM9_9BACT</name>
<evidence type="ECO:0000313" key="2">
    <source>
        <dbReference type="EMBL" id="CAE6710186.1"/>
    </source>
</evidence>
<dbReference type="PANTHER" id="PTHR42773">
    <property type="entry name" value="METALLO-BETA-LACTAMASE-RELATED"/>
    <property type="match status" value="1"/>
</dbReference>
<comment type="caution">
    <text evidence="2">The sequence shown here is derived from an EMBL/GenBank/DDBJ whole genome shotgun (WGS) entry which is preliminary data.</text>
</comment>
<dbReference type="InterPro" id="IPR036866">
    <property type="entry name" value="RibonucZ/Hydroxyglut_hydro"/>
</dbReference>
<dbReference type="SUPFAM" id="SSF54862">
    <property type="entry name" value="4Fe-4S ferredoxins"/>
    <property type="match status" value="1"/>
</dbReference>
<evidence type="ECO:0000313" key="3">
    <source>
        <dbReference type="Proteomes" id="UP000675880"/>
    </source>
</evidence>
<dbReference type="Gene3D" id="3.60.15.10">
    <property type="entry name" value="Ribonuclease Z/Hydroxyacylglutathione hydrolase-like"/>
    <property type="match status" value="1"/>
</dbReference>
<dbReference type="RefSeq" id="WP_213040951.1">
    <property type="nucleotide sequence ID" value="NZ_CAJNBJ010000001.1"/>
</dbReference>
<organism evidence="2 3">
    <name type="scientific">Nitrospira defluvii</name>
    <dbReference type="NCBI Taxonomy" id="330214"/>
    <lineage>
        <taxon>Bacteria</taxon>
        <taxon>Pseudomonadati</taxon>
        <taxon>Nitrospirota</taxon>
        <taxon>Nitrospiria</taxon>
        <taxon>Nitrospirales</taxon>
        <taxon>Nitrospiraceae</taxon>
        <taxon>Nitrospira</taxon>
    </lineage>
</organism>
<dbReference type="Proteomes" id="UP000675880">
    <property type="component" value="Unassembled WGS sequence"/>
</dbReference>
<dbReference type="PANTHER" id="PTHR42773:SF1">
    <property type="entry name" value="METALLO-BETA-LACTAMASE FAMILY PROTEIN"/>
    <property type="match status" value="1"/>
</dbReference>
<dbReference type="SMART" id="SM00849">
    <property type="entry name" value="Lactamase_B"/>
    <property type="match status" value="1"/>
</dbReference>
<keyword evidence="3" id="KW-1185">Reference proteome</keyword>
<dbReference type="SUPFAM" id="SSF56281">
    <property type="entry name" value="Metallo-hydrolase/oxidoreductase"/>
    <property type="match status" value="1"/>
</dbReference>
<gene>
    <name evidence="2" type="ORF">NSPZN2_11175</name>
</gene>